<dbReference type="SUPFAM" id="SSF52172">
    <property type="entry name" value="CheY-like"/>
    <property type="match status" value="1"/>
</dbReference>
<accession>T0Z0L2</accession>
<dbReference type="EMBL" id="AUZY01009627">
    <property type="protein sequence ID" value="EQD41486.1"/>
    <property type="molecule type" value="Genomic_DNA"/>
</dbReference>
<dbReference type="InterPro" id="IPR011006">
    <property type="entry name" value="CheY-like_superfamily"/>
</dbReference>
<sequence length="46" mass="4866">SPVIMLTALDAVDDRVRGLDAGADDYLTKPFGCGSSGVTEIRQLLE</sequence>
<reference evidence="2" key="1">
    <citation type="submission" date="2013-08" db="EMBL/GenBank/DDBJ databases">
        <authorList>
            <person name="Mendez C."/>
            <person name="Richter M."/>
            <person name="Ferrer M."/>
            <person name="Sanchez J."/>
        </authorList>
    </citation>
    <scope>NUCLEOTIDE SEQUENCE</scope>
</reference>
<evidence type="ECO:0000259" key="1">
    <source>
        <dbReference type="PROSITE" id="PS50110"/>
    </source>
</evidence>
<feature type="domain" description="Response regulatory" evidence="1">
    <location>
        <begin position="1"/>
        <end position="44"/>
    </location>
</feature>
<dbReference type="GO" id="GO:0000160">
    <property type="term" value="P:phosphorelay signal transduction system"/>
    <property type="evidence" value="ECO:0007669"/>
    <property type="project" value="InterPro"/>
</dbReference>
<dbReference type="PROSITE" id="PS50110">
    <property type="entry name" value="RESPONSE_REGULATORY"/>
    <property type="match status" value="1"/>
</dbReference>
<dbReference type="AlphaFoldDB" id="T0Z0L2"/>
<dbReference type="Gene3D" id="3.40.50.2300">
    <property type="match status" value="1"/>
</dbReference>
<evidence type="ECO:0000313" key="2">
    <source>
        <dbReference type="EMBL" id="EQD41486.1"/>
    </source>
</evidence>
<reference evidence="2" key="2">
    <citation type="journal article" date="2014" name="ISME J.">
        <title>Microbial stratification in low pH oxic and suboxic macroscopic growths along an acid mine drainage.</title>
        <authorList>
            <person name="Mendez-Garcia C."/>
            <person name="Mesa V."/>
            <person name="Sprenger R.R."/>
            <person name="Richter M."/>
            <person name="Diez M.S."/>
            <person name="Solano J."/>
            <person name="Bargiela R."/>
            <person name="Golyshina O.V."/>
            <person name="Manteca A."/>
            <person name="Ramos J.L."/>
            <person name="Gallego J.R."/>
            <person name="Llorente I."/>
            <person name="Martins Dos Santos V.A."/>
            <person name="Jensen O.N."/>
            <person name="Pelaez A.I."/>
            <person name="Sanchez J."/>
            <person name="Ferrer M."/>
        </authorList>
    </citation>
    <scope>NUCLEOTIDE SEQUENCE</scope>
</reference>
<dbReference type="InterPro" id="IPR001789">
    <property type="entry name" value="Sig_transdc_resp-reg_receiver"/>
</dbReference>
<feature type="non-terminal residue" evidence="2">
    <location>
        <position position="1"/>
    </location>
</feature>
<comment type="caution">
    <text evidence="2">The sequence shown here is derived from an EMBL/GenBank/DDBJ whole genome shotgun (WGS) entry which is preliminary data.</text>
</comment>
<dbReference type="Pfam" id="PF00072">
    <property type="entry name" value="Response_reg"/>
    <property type="match status" value="1"/>
</dbReference>
<organism evidence="2">
    <name type="scientific">mine drainage metagenome</name>
    <dbReference type="NCBI Taxonomy" id="410659"/>
    <lineage>
        <taxon>unclassified sequences</taxon>
        <taxon>metagenomes</taxon>
        <taxon>ecological metagenomes</taxon>
    </lineage>
</organism>
<name>T0Z0L2_9ZZZZ</name>
<protein>
    <submittedName>
        <fullName evidence="2">Signal transduction response regulator, receiver region domain protein</fullName>
    </submittedName>
</protein>
<proteinExistence type="predicted"/>
<gene>
    <name evidence="2" type="ORF">B1B_14522</name>
</gene>